<reference evidence="4 5" key="1">
    <citation type="submission" date="2018-03" db="EMBL/GenBank/DDBJ databases">
        <title>Whole genome sequencing of Histamine producing bacteria.</title>
        <authorList>
            <person name="Butler K."/>
        </authorList>
    </citation>
    <scope>NUCLEOTIDE SEQUENCE [LARGE SCALE GENOMIC DNA]</scope>
    <source>
        <strain evidence="3 6">ATCC 25521</strain>
        <strain evidence="4 5">ATCC 33979</strain>
    </source>
</reference>
<dbReference type="AlphaFoldDB" id="A0A2T3M5F9"/>
<feature type="transmembrane region" description="Helical" evidence="1">
    <location>
        <begin position="216"/>
        <end position="234"/>
    </location>
</feature>
<organism evidence="4 5">
    <name type="scientific">Photobacterium leiognathi</name>
    <dbReference type="NCBI Taxonomy" id="553611"/>
    <lineage>
        <taxon>Bacteria</taxon>
        <taxon>Pseudomonadati</taxon>
        <taxon>Pseudomonadota</taxon>
        <taxon>Gammaproteobacteria</taxon>
        <taxon>Vibrionales</taxon>
        <taxon>Vibrionaceae</taxon>
        <taxon>Photobacterium</taxon>
    </lineage>
</organism>
<feature type="domain" description="EAL" evidence="2">
    <location>
        <begin position="237"/>
        <end position="478"/>
    </location>
</feature>
<protein>
    <submittedName>
        <fullName evidence="4">EAL domain-containing protein</fullName>
    </submittedName>
</protein>
<dbReference type="Gene3D" id="3.20.20.450">
    <property type="entry name" value="EAL domain"/>
    <property type="match status" value="1"/>
</dbReference>
<dbReference type="PANTHER" id="PTHR33121">
    <property type="entry name" value="CYCLIC DI-GMP PHOSPHODIESTERASE PDEF"/>
    <property type="match status" value="1"/>
</dbReference>
<dbReference type="EMBL" id="PYOI01000004">
    <property type="protein sequence ID" value="PSV85744.1"/>
    <property type="molecule type" value="Genomic_DNA"/>
</dbReference>
<evidence type="ECO:0000313" key="6">
    <source>
        <dbReference type="Proteomes" id="UP000241566"/>
    </source>
</evidence>
<name>A0A2T3M5F9_PHOLE</name>
<keyword evidence="1" id="KW-0472">Membrane</keyword>
<dbReference type="OrthoDB" id="1673646at2"/>
<accession>A0A2T3M5F9</accession>
<keyword evidence="1" id="KW-1133">Transmembrane helix</keyword>
<evidence type="ECO:0000313" key="3">
    <source>
        <dbReference type="EMBL" id="PSV85744.1"/>
    </source>
</evidence>
<gene>
    <name evidence="4" type="ORF">CTM89_18710</name>
    <name evidence="3" type="ORF">CTM94_05105</name>
</gene>
<dbReference type="Proteomes" id="UP000240410">
    <property type="component" value="Unassembled WGS sequence"/>
</dbReference>
<dbReference type="Proteomes" id="UP000241566">
    <property type="component" value="Unassembled WGS sequence"/>
</dbReference>
<dbReference type="InterPro" id="IPR050706">
    <property type="entry name" value="Cyclic-di-GMP_PDE-like"/>
</dbReference>
<dbReference type="RefSeq" id="WP_045065498.1">
    <property type="nucleotide sequence ID" value="NZ_CP131601.1"/>
</dbReference>
<dbReference type="InterPro" id="IPR035919">
    <property type="entry name" value="EAL_sf"/>
</dbReference>
<dbReference type="EMBL" id="PYOJ01000034">
    <property type="protein sequence ID" value="PSV87161.1"/>
    <property type="molecule type" value="Genomic_DNA"/>
</dbReference>
<evidence type="ECO:0000256" key="1">
    <source>
        <dbReference type="SAM" id="Phobius"/>
    </source>
</evidence>
<dbReference type="SUPFAM" id="SSF141868">
    <property type="entry name" value="EAL domain-like"/>
    <property type="match status" value="1"/>
</dbReference>
<dbReference type="InterPro" id="IPR001633">
    <property type="entry name" value="EAL_dom"/>
</dbReference>
<sequence length="478" mass="55139">MKINKENRVHFIIYSTFFILMYLMLLSINFSFYKSSITKQAVIQVDKLIDHSKQFINRMDSNILERQGKEKHLLLKLLARDANVNISSIAIIKNGQYVYNTLIGQVENKYHNSDNLGLTIKERSNLTERPVISFLVDVGNDTIIQAYFKKLDLELTDKLGRSYVRINNINVGHDNKLIDDVSELNSFEIKSSKYDFSLIIECNIQVALANYMNDSIIELVSTFIVLLSMFYIFYKYNNIDYYLLRKAISNNDICPFIQPIVDKDKQVIGGEVLARWIKRNGKMVSPLDFIPKLEKYNLIPSLTMQLLSQVLKSELVRKSEKLTLSFNLTENCLHNAQVQNLCIELATHCQLLLEFTESSEFENVTKTLAAMQLLRNHGVQFALDDYGTGYSSLYYLNLYDFDSLKIDKSFVDTIESSELTLHIIESIVLLASKLNIKLIAEGVENIEQKETLQRLGVNKYQGFLFYKPESLDSFSTRI</sequence>
<dbReference type="SMART" id="SM00052">
    <property type="entry name" value="EAL"/>
    <property type="match status" value="1"/>
</dbReference>
<dbReference type="GO" id="GO:0071111">
    <property type="term" value="F:cyclic-guanylate-specific phosphodiesterase activity"/>
    <property type="evidence" value="ECO:0007669"/>
    <property type="project" value="InterPro"/>
</dbReference>
<dbReference type="PROSITE" id="PS50883">
    <property type="entry name" value="EAL"/>
    <property type="match status" value="1"/>
</dbReference>
<dbReference type="Pfam" id="PF00563">
    <property type="entry name" value="EAL"/>
    <property type="match status" value="1"/>
</dbReference>
<keyword evidence="6" id="KW-1185">Reference proteome</keyword>
<evidence type="ECO:0000313" key="4">
    <source>
        <dbReference type="EMBL" id="PSV87161.1"/>
    </source>
</evidence>
<keyword evidence="1" id="KW-0812">Transmembrane</keyword>
<evidence type="ECO:0000259" key="2">
    <source>
        <dbReference type="PROSITE" id="PS50883"/>
    </source>
</evidence>
<proteinExistence type="predicted"/>
<evidence type="ECO:0000313" key="5">
    <source>
        <dbReference type="Proteomes" id="UP000240410"/>
    </source>
</evidence>
<dbReference type="CDD" id="cd01948">
    <property type="entry name" value="EAL"/>
    <property type="match status" value="1"/>
</dbReference>
<dbReference type="PANTHER" id="PTHR33121:SF79">
    <property type="entry name" value="CYCLIC DI-GMP PHOSPHODIESTERASE PDED-RELATED"/>
    <property type="match status" value="1"/>
</dbReference>
<feature type="transmembrane region" description="Helical" evidence="1">
    <location>
        <begin position="12"/>
        <end position="33"/>
    </location>
</feature>
<comment type="caution">
    <text evidence="4">The sequence shown here is derived from an EMBL/GenBank/DDBJ whole genome shotgun (WGS) entry which is preliminary data.</text>
</comment>